<name>A0AAN6V6E1_9PEZI</name>
<dbReference type="Gene3D" id="2.60.120.700">
    <property type="entry name" value="Peptidase G1"/>
    <property type="match status" value="1"/>
</dbReference>
<reference evidence="3" key="2">
    <citation type="submission" date="2023-05" db="EMBL/GenBank/DDBJ databases">
        <authorList>
            <consortium name="Lawrence Berkeley National Laboratory"/>
            <person name="Steindorff A."/>
            <person name="Hensen N."/>
            <person name="Bonometti L."/>
            <person name="Westerberg I."/>
            <person name="Brannstrom I.O."/>
            <person name="Guillou S."/>
            <person name="Cros-Aarteil S."/>
            <person name="Calhoun S."/>
            <person name="Haridas S."/>
            <person name="Kuo A."/>
            <person name="Mondo S."/>
            <person name="Pangilinan J."/>
            <person name="Riley R."/>
            <person name="Labutti K."/>
            <person name="Andreopoulos B."/>
            <person name="Lipzen A."/>
            <person name="Chen C."/>
            <person name="Yanf M."/>
            <person name="Daum C."/>
            <person name="Ng V."/>
            <person name="Clum A."/>
            <person name="Ohm R."/>
            <person name="Martin F."/>
            <person name="Silar P."/>
            <person name="Natvig D."/>
            <person name="Lalanne C."/>
            <person name="Gautier V."/>
            <person name="Ament-Velasquez S.L."/>
            <person name="Kruys A."/>
            <person name="Hutchinson M.I."/>
            <person name="Powell A.J."/>
            <person name="Barry K."/>
            <person name="Miller A.N."/>
            <person name="Grigoriev I.V."/>
            <person name="Debuchy R."/>
            <person name="Gladieux P."/>
            <person name="Thoren M.H."/>
            <person name="Johannesson H."/>
        </authorList>
    </citation>
    <scope>NUCLEOTIDE SEQUENCE</scope>
    <source>
        <strain evidence="3">CBS 141.50</strain>
    </source>
</reference>
<comment type="caution">
    <text evidence="3">The sequence shown here is derived from an EMBL/GenBank/DDBJ whole genome shotgun (WGS) entry which is preliminary data.</text>
</comment>
<evidence type="ECO:0000313" key="3">
    <source>
        <dbReference type="EMBL" id="KAK4145587.1"/>
    </source>
</evidence>
<dbReference type="InterPro" id="IPR038656">
    <property type="entry name" value="Peptidase_G1_sf"/>
</dbReference>
<dbReference type="PRINTS" id="PR00977">
    <property type="entry name" value="SCYTLDPTASE"/>
</dbReference>
<dbReference type="InterPro" id="IPR000250">
    <property type="entry name" value="Peptidase_G1"/>
</dbReference>
<sequence>MKLLSISFATLLNPITTFALAAEPSKTTNRSRILDLVENGVTERTSRGPAAVHGTQNWSGGVATNVAFYSVHVDMTIPELRLPEGGDPSTLYGLSAWVGIDGTDYCPSDMLQTGVDMYLKNGVATYIPWFQWYPGNHMYLRDTIITAGDTVRLSVGTSPRDMSRYFFTVSNYRTGGESRMETNNTHVLLCGFTTEFIVEDFWNTDRLPLVDFGNIKFTSTISEVEGGIAGGMEGLKLLEVEEEGTERKPIHCTNDGVTLSCDYQTSN</sequence>
<evidence type="ECO:0000313" key="4">
    <source>
        <dbReference type="Proteomes" id="UP001302676"/>
    </source>
</evidence>
<dbReference type="SUPFAM" id="SSF49899">
    <property type="entry name" value="Concanavalin A-like lectins/glucanases"/>
    <property type="match status" value="1"/>
</dbReference>
<dbReference type="Proteomes" id="UP001302676">
    <property type="component" value="Unassembled WGS sequence"/>
</dbReference>
<evidence type="ECO:0000256" key="2">
    <source>
        <dbReference type="SAM" id="SignalP"/>
    </source>
</evidence>
<dbReference type="EMBL" id="MU853567">
    <property type="protein sequence ID" value="KAK4145587.1"/>
    <property type="molecule type" value="Genomic_DNA"/>
</dbReference>
<dbReference type="InterPro" id="IPR013320">
    <property type="entry name" value="ConA-like_dom_sf"/>
</dbReference>
<feature type="signal peptide" evidence="2">
    <location>
        <begin position="1"/>
        <end position="21"/>
    </location>
</feature>
<protein>
    <submittedName>
        <fullName evidence="3">Peptidase A4 family-domain-containing protein</fullName>
    </submittedName>
</protein>
<dbReference type="RefSeq" id="XP_062638958.1">
    <property type="nucleotide sequence ID" value="XM_062779980.1"/>
</dbReference>
<dbReference type="GO" id="GO:0070007">
    <property type="term" value="F:glutamic-type endopeptidase activity"/>
    <property type="evidence" value="ECO:0007669"/>
    <property type="project" value="InterPro"/>
</dbReference>
<evidence type="ECO:0000256" key="1">
    <source>
        <dbReference type="PIRSR" id="PIRSR600250-50"/>
    </source>
</evidence>
<accession>A0AAN6V6E1</accession>
<dbReference type="AlphaFoldDB" id="A0AAN6V6E1"/>
<dbReference type="GeneID" id="87816593"/>
<dbReference type="CDD" id="cd13426">
    <property type="entry name" value="Peptidase_G1"/>
    <property type="match status" value="1"/>
</dbReference>
<keyword evidence="4" id="KW-1185">Reference proteome</keyword>
<gene>
    <name evidence="3" type="ORF">C8A04DRAFT_26585</name>
</gene>
<dbReference type="GO" id="GO:0006508">
    <property type="term" value="P:proteolysis"/>
    <property type="evidence" value="ECO:0007669"/>
    <property type="project" value="InterPro"/>
</dbReference>
<organism evidence="3 4">
    <name type="scientific">Dichotomopilus funicola</name>
    <dbReference type="NCBI Taxonomy" id="1934379"/>
    <lineage>
        <taxon>Eukaryota</taxon>
        <taxon>Fungi</taxon>
        <taxon>Dikarya</taxon>
        <taxon>Ascomycota</taxon>
        <taxon>Pezizomycotina</taxon>
        <taxon>Sordariomycetes</taxon>
        <taxon>Sordariomycetidae</taxon>
        <taxon>Sordariales</taxon>
        <taxon>Chaetomiaceae</taxon>
        <taxon>Dichotomopilus</taxon>
    </lineage>
</organism>
<keyword evidence="2" id="KW-0732">Signal</keyword>
<feature type="active site" description="Proton acceptor" evidence="1">
    <location>
        <position position="199"/>
    </location>
</feature>
<dbReference type="Pfam" id="PF01828">
    <property type="entry name" value="Peptidase_A4"/>
    <property type="match status" value="1"/>
</dbReference>
<proteinExistence type="predicted"/>
<reference evidence="3" key="1">
    <citation type="journal article" date="2023" name="Mol. Phylogenet. Evol.">
        <title>Genome-scale phylogeny and comparative genomics of the fungal order Sordariales.</title>
        <authorList>
            <person name="Hensen N."/>
            <person name="Bonometti L."/>
            <person name="Westerberg I."/>
            <person name="Brannstrom I.O."/>
            <person name="Guillou S."/>
            <person name="Cros-Aarteil S."/>
            <person name="Calhoun S."/>
            <person name="Haridas S."/>
            <person name="Kuo A."/>
            <person name="Mondo S."/>
            <person name="Pangilinan J."/>
            <person name="Riley R."/>
            <person name="LaButti K."/>
            <person name="Andreopoulos B."/>
            <person name="Lipzen A."/>
            <person name="Chen C."/>
            <person name="Yan M."/>
            <person name="Daum C."/>
            <person name="Ng V."/>
            <person name="Clum A."/>
            <person name="Steindorff A."/>
            <person name="Ohm R.A."/>
            <person name="Martin F."/>
            <person name="Silar P."/>
            <person name="Natvig D.O."/>
            <person name="Lalanne C."/>
            <person name="Gautier V."/>
            <person name="Ament-Velasquez S.L."/>
            <person name="Kruys A."/>
            <person name="Hutchinson M.I."/>
            <person name="Powell A.J."/>
            <person name="Barry K."/>
            <person name="Miller A.N."/>
            <person name="Grigoriev I.V."/>
            <person name="Debuchy R."/>
            <person name="Gladieux P."/>
            <person name="Hiltunen Thoren M."/>
            <person name="Johannesson H."/>
        </authorList>
    </citation>
    <scope>NUCLEOTIDE SEQUENCE</scope>
    <source>
        <strain evidence="3">CBS 141.50</strain>
    </source>
</reference>
<dbReference type="PANTHER" id="PTHR37536:SF1">
    <property type="entry name" value="ASPERGILLOPEPSIN, PUTAITVE (AFU_ORTHOLOGUE AFUA_7G01200)"/>
    <property type="match status" value="1"/>
</dbReference>
<feature type="chain" id="PRO_5043042105" evidence="2">
    <location>
        <begin position="22"/>
        <end position="267"/>
    </location>
</feature>
<dbReference type="PANTHER" id="PTHR37536">
    <property type="entry name" value="PUTATIVE (AFU_ORTHOLOGUE AFUA_3G02970)-RELATED"/>
    <property type="match status" value="1"/>
</dbReference>